<sequence>MVHGRAIDLLPCVQAEKRCISEALVEGSLVFFFSSDLSRLLGAKAGIRFQFVFCSAGVVVFSLHLLWVCAPGLTDTRKQSVGSALRGCLFEGKRYHSGELKIPVKEREIGDSPSPMSCIDNCRDGKIDEEEFRRPCGNRVADDSLTLGRHAFGKNGTYPSSQLDIDEKLLIDPKLLYIGAKIGEGAHGKVYEGKYHDQIVAIKVLNSGSIPEEKVTLQARFIREINMMSRVQHDNLVKFVGACKDPFMVIATELLPGMSLKKYLSSMRPKQLDTHTAISFALDIARAMDCLHANGIIHRDLKPDNLLLTANQKNVKLIDFGLAREETVTEMMTAETGTYRWMAPELYSTVTLRRGEKKHYTNKVDVYSFGIVLWELLTNRMPFEGMSNLQAAYAAAFKIMIIVTRENFLTEYLKNYRHTAYCLFDPMQQMRPPLPDDAPPELVFIVQSCWVEDPNTRPSFSQIIRMLNAFLYTLPPPPSSEPEPETSFPSAMSTRGAITATSARRGGKLSALRKLFAAKKESSRIFGFAFTVHTFPCFSLFNFVRFQFRRDFLLPSSLSREAPDPISLRLRRRSLAALRPSPTLPRFDRCGVLTLFFFILYCFEEFSGGVEDVKGRFFLLVFWRAGPEVGSRSAFLPVHVMLMDSEALKARSFEKIGASQSDEMEIIEMGSLIKVGEVANTGREVCDDYCTQGCDGAVAEFIDGMEVCPATPSSERDSMDLSCSDQSEEREAISLARTPLKSIFDPFAPAPEELVVAPVKRTLKSMQIPHLRKLKLYDCGDYTQIECHAPEEDQLSELLCQSFFELIVSRQLQEIPARKLLDQDQQEHSKYANTPLSLCLLTGIAETCPPAPKREPAESTKLDPGVCRQLDFLDNMAG</sequence>
<dbReference type="InterPro" id="IPR051681">
    <property type="entry name" value="Ser/Thr_Kinases-Pseudokinases"/>
</dbReference>
<organism evidence="9 10">
    <name type="scientific">Zingiber officinale</name>
    <name type="common">Ginger</name>
    <name type="synonym">Amomum zingiber</name>
    <dbReference type="NCBI Taxonomy" id="94328"/>
    <lineage>
        <taxon>Eukaryota</taxon>
        <taxon>Viridiplantae</taxon>
        <taxon>Streptophyta</taxon>
        <taxon>Embryophyta</taxon>
        <taxon>Tracheophyta</taxon>
        <taxon>Spermatophyta</taxon>
        <taxon>Magnoliopsida</taxon>
        <taxon>Liliopsida</taxon>
        <taxon>Zingiberales</taxon>
        <taxon>Zingiberaceae</taxon>
        <taxon>Zingiber</taxon>
    </lineage>
</organism>
<dbReference type="Pfam" id="PF00069">
    <property type="entry name" value="Pkinase"/>
    <property type="match status" value="1"/>
</dbReference>
<evidence type="ECO:0000259" key="8">
    <source>
        <dbReference type="PROSITE" id="PS50011"/>
    </source>
</evidence>
<dbReference type="PANTHER" id="PTHR44329">
    <property type="entry name" value="SERINE/THREONINE-PROTEIN KINASE TNNI3K-RELATED"/>
    <property type="match status" value="1"/>
</dbReference>
<dbReference type="EMBL" id="JACMSC010000013">
    <property type="protein sequence ID" value="KAG6491574.1"/>
    <property type="molecule type" value="Genomic_DNA"/>
</dbReference>
<keyword evidence="3" id="KW-0418">Kinase</keyword>
<keyword evidence="4 7" id="KW-0067">ATP-binding</keyword>
<gene>
    <name evidence="9" type="ORF">ZIOFF_046506</name>
</gene>
<evidence type="ECO:0000256" key="6">
    <source>
        <dbReference type="ARBA" id="ARBA00048679"/>
    </source>
</evidence>
<dbReference type="InterPro" id="IPR008271">
    <property type="entry name" value="Ser/Thr_kinase_AS"/>
</dbReference>
<keyword evidence="2 7" id="KW-0547">Nucleotide-binding</keyword>
<dbReference type="GO" id="GO:0005524">
    <property type="term" value="F:ATP binding"/>
    <property type="evidence" value="ECO:0007669"/>
    <property type="project" value="UniProtKB-UniRule"/>
</dbReference>
<evidence type="ECO:0000256" key="5">
    <source>
        <dbReference type="ARBA" id="ARBA00047899"/>
    </source>
</evidence>
<comment type="catalytic activity">
    <reaction evidence="6">
        <text>L-seryl-[protein] + ATP = O-phospho-L-seryl-[protein] + ADP + H(+)</text>
        <dbReference type="Rhea" id="RHEA:17989"/>
        <dbReference type="Rhea" id="RHEA-COMP:9863"/>
        <dbReference type="Rhea" id="RHEA-COMP:11604"/>
        <dbReference type="ChEBI" id="CHEBI:15378"/>
        <dbReference type="ChEBI" id="CHEBI:29999"/>
        <dbReference type="ChEBI" id="CHEBI:30616"/>
        <dbReference type="ChEBI" id="CHEBI:83421"/>
        <dbReference type="ChEBI" id="CHEBI:456216"/>
        <dbReference type="EC" id="2.7.11.1"/>
    </reaction>
</comment>
<keyword evidence="1" id="KW-0808">Transferase</keyword>
<name>A0A8J5FQ12_ZINOF</name>
<dbReference type="GO" id="GO:0004674">
    <property type="term" value="F:protein serine/threonine kinase activity"/>
    <property type="evidence" value="ECO:0007669"/>
    <property type="project" value="UniProtKB-EC"/>
</dbReference>
<dbReference type="PROSITE" id="PS00108">
    <property type="entry name" value="PROTEIN_KINASE_ST"/>
    <property type="match status" value="1"/>
</dbReference>
<evidence type="ECO:0000256" key="2">
    <source>
        <dbReference type="ARBA" id="ARBA00022741"/>
    </source>
</evidence>
<evidence type="ECO:0000313" key="9">
    <source>
        <dbReference type="EMBL" id="KAG6491574.1"/>
    </source>
</evidence>
<dbReference type="InterPro" id="IPR017441">
    <property type="entry name" value="Protein_kinase_ATP_BS"/>
</dbReference>
<feature type="domain" description="Protein kinase" evidence="8">
    <location>
        <begin position="176"/>
        <end position="471"/>
    </location>
</feature>
<dbReference type="PROSITE" id="PS00107">
    <property type="entry name" value="PROTEIN_KINASE_ATP"/>
    <property type="match status" value="1"/>
</dbReference>
<comment type="caution">
    <text evidence="9">The sequence shown here is derived from an EMBL/GenBank/DDBJ whole genome shotgun (WGS) entry which is preliminary data.</text>
</comment>
<reference evidence="9 10" key="1">
    <citation type="submission" date="2020-08" db="EMBL/GenBank/DDBJ databases">
        <title>Plant Genome Project.</title>
        <authorList>
            <person name="Zhang R.-G."/>
        </authorList>
    </citation>
    <scope>NUCLEOTIDE SEQUENCE [LARGE SCALE GENOMIC DNA]</scope>
    <source>
        <tissue evidence="9">Rhizome</tissue>
    </source>
</reference>
<dbReference type="Gene3D" id="1.10.510.10">
    <property type="entry name" value="Transferase(Phosphotransferase) domain 1"/>
    <property type="match status" value="1"/>
</dbReference>
<comment type="catalytic activity">
    <reaction evidence="5">
        <text>L-threonyl-[protein] + ATP = O-phospho-L-threonyl-[protein] + ADP + H(+)</text>
        <dbReference type="Rhea" id="RHEA:46608"/>
        <dbReference type="Rhea" id="RHEA-COMP:11060"/>
        <dbReference type="Rhea" id="RHEA-COMP:11605"/>
        <dbReference type="ChEBI" id="CHEBI:15378"/>
        <dbReference type="ChEBI" id="CHEBI:30013"/>
        <dbReference type="ChEBI" id="CHEBI:30616"/>
        <dbReference type="ChEBI" id="CHEBI:61977"/>
        <dbReference type="ChEBI" id="CHEBI:456216"/>
        <dbReference type="EC" id="2.7.11.1"/>
    </reaction>
</comment>
<dbReference type="PANTHER" id="PTHR44329:SF84">
    <property type="entry name" value="PROTEIN KINASE LIKE PROTEIN"/>
    <property type="match status" value="1"/>
</dbReference>
<dbReference type="SUPFAM" id="SSF56112">
    <property type="entry name" value="Protein kinase-like (PK-like)"/>
    <property type="match status" value="1"/>
</dbReference>
<feature type="binding site" evidence="7">
    <location>
        <position position="203"/>
    </location>
    <ligand>
        <name>ATP</name>
        <dbReference type="ChEBI" id="CHEBI:30616"/>
    </ligand>
</feature>
<evidence type="ECO:0000256" key="4">
    <source>
        <dbReference type="ARBA" id="ARBA00022840"/>
    </source>
</evidence>
<dbReference type="FunFam" id="3.30.200.20:FF:000034">
    <property type="entry name" value="Kinase suppressor of Ras 1"/>
    <property type="match status" value="1"/>
</dbReference>
<dbReference type="AlphaFoldDB" id="A0A8J5FQ12"/>
<dbReference type="InterPro" id="IPR011009">
    <property type="entry name" value="Kinase-like_dom_sf"/>
</dbReference>
<dbReference type="SMART" id="SM00220">
    <property type="entry name" value="S_TKc"/>
    <property type="match status" value="1"/>
</dbReference>
<dbReference type="PROSITE" id="PS50011">
    <property type="entry name" value="PROTEIN_KINASE_DOM"/>
    <property type="match status" value="1"/>
</dbReference>
<evidence type="ECO:0000256" key="3">
    <source>
        <dbReference type="ARBA" id="ARBA00022777"/>
    </source>
</evidence>
<proteinExistence type="predicted"/>
<dbReference type="Gene3D" id="3.30.200.20">
    <property type="entry name" value="Phosphorylase Kinase, domain 1"/>
    <property type="match status" value="1"/>
</dbReference>
<evidence type="ECO:0000313" key="10">
    <source>
        <dbReference type="Proteomes" id="UP000734854"/>
    </source>
</evidence>
<evidence type="ECO:0000256" key="7">
    <source>
        <dbReference type="PROSITE-ProRule" id="PRU10141"/>
    </source>
</evidence>
<protein>
    <recommendedName>
        <fullName evidence="8">Protein kinase domain-containing protein</fullName>
    </recommendedName>
</protein>
<accession>A0A8J5FQ12</accession>
<evidence type="ECO:0000256" key="1">
    <source>
        <dbReference type="ARBA" id="ARBA00022679"/>
    </source>
</evidence>
<dbReference type="InterPro" id="IPR000719">
    <property type="entry name" value="Prot_kinase_dom"/>
</dbReference>
<keyword evidence="10" id="KW-1185">Reference proteome</keyword>
<dbReference type="CDD" id="cd13999">
    <property type="entry name" value="STKc_MAP3K-like"/>
    <property type="match status" value="1"/>
</dbReference>
<dbReference type="Proteomes" id="UP000734854">
    <property type="component" value="Unassembled WGS sequence"/>
</dbReference>